<dbReference type="RefSeq" id="WP_262654924.1">
    <property type="nucleotide sequence ID" value="NZ_JAOQKE010000012.1"/>
</dbReference>
<organism evidence="1 2">
    <name type="scientific">Muricoprocola aceti</name>
    <dbReference type="NCBI Taxonomy" id="2981772"/>
    <lineage>
        <taxon>Bacteria</taxon>
        <taxon>Bacillati</taxon>
        <taxon>Bacillota</taxon>
        <taxon>Clostridia</taxon>
        <taxon>Lachnospirales</taxon>
        <taxon>Lachnospiraceae</taxon>
        <taxon>Muricoprocola</taxon>
    </lineage>
</organism>
<evidence type="ECO:0000313" key="2">
    <source>
        <dbReference type="Proteomes" id="UP001652338"/>
    </source>
</evidence>
<reference evidence="1 2" key="1">
    <citation type="journal article" date="2021" name="ISME Commun">
        <title>Automated analysis of genomic sequences facilitates high-throughput and comprehensive description of bacteria.</title>
        <authorList>
            <person name="Hitch T.C.A."/>
        </authorList>
    </citation>
    <scope>NUCLEOTIDE SEQUENCE [LARGE SCALE GENOMIC DNA]</scope>
    <source>
        <strain evidence="1 2">Sanger_29</strain>
    </source>
</reference>
<proteinExistence type="predicted"/>
<dbReference type="InterPro" id="IPR025945">
    <property type="entry name" value="DHHW"/>
</dbReference>
<keyword evidence="2" id="KW-1185">Reference proteome</keyword>
<name>A0ABT2SMD5_9FIRM</name>
<evidence type="ECO:0000313" key="1">
    <source>
        <dbReference type="EMBL" id="MCU6725659.1"/>
    </source>
</evidence>
<dbReference type="Proteomes" id="UP001652338">
    <property type="component" value="Unassembled WGS sequence"/>
</dbReference>
<dbReference type="PROSITE" id="PS51257">
    <property type="entry name" value="PROKAR_LIPOPROTEIN"/>
    <property type="match status" value="1"/>
</dbReference>
<comment type="caution">
    <text evidence="1">The sequence shown here is derived from an EMBL/GenBank/DDBJ whole genome shotgun (WGS) entry which is preliminary data.</text>
</comment>
<protein>
    <submittedName>
        <fullName evidence="1">DHHW family protein</fullName>
    </submittedName>
</protein>
<gene>
    <name evidence="1" type="ORF">OCV47_09895</name>
</gene>
<sequence>MTKIQSGVLTGVFLAMVFGCAGASLLKPDTSFSEKENRVLVQMPQVDLSDILNGTFEKNYETYLSDQFFWRDKWIGVKTQAERAEGKTEINDVYFARDGYLIEKHSGSFSTDTAKRNITYLDNFLKAQAQKYGEDHVKAMIVPNAVEILKDKLPDYAVAEEEGNYLKEIRTQIPEKLFFDAEPILEAHKEEPIYYKTDHHWKTLAARYVYEAWADSIDLPIVPISEYREETLTEDFHGTIDAKVNIKIPGDSIECYKPVTEIPYTLTYNHSQERTSLYDDSYLEGRDKYAVFFGGNQPLIEARTRAVSDRKLLIIKDSYANCFLSFAMQDFSQIDIVDLRYFNENLGDYMKEKEYTDILVLYNAAGFAEDASVAKLALASES</sequence>
<dbReference type="EMBL" id="JAOQKE010000012">
    <property type="protein sequence ID" value="MCU6725659.1"/>
    <property type="molecule type" value="Genomic_DNA"/>
</dbReference>
<accession>A0ABT2SMD5</accession>
<dbReference type="Pfam" id="PF14286">
    <property type="entry name" value="DHHW"/>
    <property type="match status" value="1"/>
</dbReference>